<dbReference type="EMBL" id="CP022684">
    <property type="protein sequence ID" value="AUM11290.1"/>
    <property type="molecule type" value="Genomic_DNA"/>
</dbReference>
<organism evidence="1 2">
    <name type="scientific">Ketobacter alkanivorans</name>
    <dbReference type="NCBI Taxonomy" id="1917421"/>
    <lineage>
        <taxon>Bacteria</taxon>
        <taxon>Pseudomonadati</taxon>
        <taxon>Pseudomonadota</taxon>
        <taxon>Gammaproteobacteria</taxon>
        <taxon>Pseudomonadales</taxon>
        <taxon>Ketobacteraceae</taxon>
        <taxon>Ketobacter</taxon>
    </lineage>
</organism>
<name>A0A2K9LGB7_9GAMM</name>
<dbReference type="Gene3D" id="3.30.559.10">
    <property type="entry name" value="Chloramphenicol acetyltransferase-like domain"/>
    <property type="match status" value="1"/>
</dbReference>
<evidence type="ECO:0008006" key="3">
    <source>
        <dbReference type="Google" id="ProtNLM"/>
    </source>
</evidence>
<keyword evidence="2" id="KW-1185">Reference proteome</keyword>
<dbReference type="Proteomes" id="UP000235116">
    <property type="component" value="Chromosome"/>
</dbReference>
<dbReference type="KEGG" id="kak:Kalk_02090"/>
<dbReference type="SUPFAM" id="SSF52777">
    <property type="entry name" value="CoA-dependent acyltransferases"/>
    <property type="match status" value="1"/>
</dbReference>
<evidence type="ECO:0000313" key="1">
    <source>
        <dbReference type="EMBL" id="AUM11290.1"/>
    </source>
</evidence>
<accession>A0A2K9LGB7</accession>
<sequence length="398" mass="45291">MSFYRTPSPLEFTYIAADLPDYSPLVNQFFVIGEGDIDSDLLRRASAKAVEANPGMKLRLKGYWGLRQWDDDGLNPTVDEIQANDWDSSTSEGAPCLGAPINLRTESPCQITKIYTAKGTHILFRTHHAITDGRGTVHFMQDVFRILRGEEPIGSTSRITEWDIAMREQRPDYSVAEDDCLPVIKGSVNPELTGYQWHRFDWTGDKNKLAAKLIYACAELARNHFGEGKVLFRIPADLRRYMNESEGFTVANCSGAIDLEIEATTKLNEIRSQIVKAMRNKLDLAPFKENHKYVKWLPKSLFRVHPDSLKRMHREQRYRMSGIMSYMGEVDNDQFRCDGFTPFSQFGVPIPFENRPIFVAACTYNNISNIIIGCPRSACTMSELNEFCKQLSDSLDNL</sequence>
<proteinExistence type="predicted"/>
<reference evidence="2" key="1">
    <citation type="submission" date="2017-08" db="EMBL/GenBank/DDBJ databases">
        <title>Direct submision.</title>
        <authorList>
            <person name="Kim S.-J."/>
            <person name="Rhee S.-K."/>
        </authorList>
    </citation>
    <scope>NUCLEOTIDE SEQUENCE [LARGE SCALE GENOMIC DNA]</scope>
    <source>
        <strain evidence="2">GI5</strain>
    </source>
</reference>
<evidence type="ECO:0000313" key="2">
    <source>
        <dbReference type="Proteomes" id="UP000235116"/>
    </source>
</evidence>
<dbReference type="InterPro" id="IPR023213">
    <property type="entry name" value="CAT-like_dom_sf"/>
</dbReference>
<protein>
    <recommendedName>
        <fullName evidence="3">Condensation domain-containing protein</fullName>
    </recommendedName>
</protein>
<dbReference type="AlphaFoldDB" id="A0A2K9LGB7"/>
<gene>
    <name evidence="1" type="ORF">Kalk_02090</name>
</gene>